<evidence type="ECO:0000313" key="4">
    <source>
        <dbReference type="Proteomes" id="UP000285430"/>
    </source>
</evidence>
<name>A0A3R7BM91_APHAT</name>
<proteinExistence type="predicted"/>
<keyword evidence="1" id="KW-1133">Transmembrane helix</keyword>
<gene>
    <name evidence="2" type="ORF">DYB35_002995</name>
    <name evidence="3" type="ORF">DYB37_002858</name>
</gene>
<organism evidence="2 5">
    <name type="scientific">Aphanomyces astaci</name>
    <name type="common">Crayfish plague agent</name>
    <dbReference type="NCBI Taxonomy" id="112090"/>
    <lineage>
        <taxon>Eukaryota</taxon>
        <taxon>Sar</taxon>
        <taxon>Stramenopiles</taxon>
        <taxon>Oomycota</taxon>
        <taxon>Saprolegniomycetes</taxon>
        <taxon>Saprolegniales</taxon>
        <taxon>Verrucalvaceae</taxon>
        <taxon>Aphanomyces</taxon>
    </lineage>
</organism>
<feature type="transmembrane region" description="Helical" evidence="1">
    <location>
        <begin position="52"/>
        <end position="73"/>
    </location>
</feature>
<evidence type="ECO:0000256" key="1">
    <source>
        <dbReference type="SAM" id="Phobius"/>
    </source>
</evidence>
<keyword evidence="1" id="KW-0812">Transmembrane</keyword>
<reference evidence="4 5" key="1">
    <citation type="submission" date="2018-08" db="EMBL/GenBank/DDBJ databases">
        <title>Aphanomyces genome sequencing and annotation.</title>
        <authorList>
            <person name="Minardi D."/>
            <person name="Oidtmann B."/>
            <person name="Van Der Giezen M."/>
            <person name="Studholme D.J."/>
        </authorList>
    </citation>
    <scope>NUCLEOTIDE SEQUENCE [LARGE SCALE GENOMIC DNA]</scope>
    <source>
        <strain evidence="3 4">Da</strain>
        <strain evidence="2 5">Sv</strain>
    </source>
</reference>
<dbReference type="AlphaFoldDB" id="A0A3R7BM91"/>
<evidence type="ECO:0000313" key="5">
    <source>
        <dbReference type="Proteomes" id="UP000285712"/>
    </source>
</evidence>
<dbReference type="Proteomes" id="UP000285430">
    <property type="component" value="Unassembled WGS sequence"/>
</dbReference>
<sequence>MTANLGAVVYVSCQSKTFKVANVYVLTSAFQAIATIASLFESMGCWGVSETVRLMFLALAELVGPASVLAAIFGHTSVVKKPQAQFECVSEFGVSTGVEQPQDPHVAVFGTLYGQLGGAMRPLLNLDAWKPSLKDSVEV</sequence>
<evidence type="ECO:0000313" key="3">
    <source>
        <dbReference type="EMBL" id="RHZ31617.1"/>
    </source>
</evidence>
<feature type="transmembrane region" description="Helical" evidence="1">
    <location>
        <begin position="21"/>
        <end position="40"/>
    </location>
</feature>
<keyword evidence="1" id="KW-0472">Membrane</keyword>
<dbReference type="EMBL" id="QUTH01001124">
    <property type="protein sequence ID" value="RHZ31617.1"/>
    <property type="molecule type" value="Genomic_DNA"/>
</dbReference>
<dbReference type="Proteomes" id="UP000285712">
    <property type="component" value="Unassembled WGS sequence"/>
</dbReference>
<dbReference type="EMBL" id="QUTG01002544">
    <property type="protein sequence ID" value="RHY95840.1"/>
    <property type="molecule type" value="Genomic_DNA"/>
</dbReference>
<accession>A0A3R7BM91</accession>
<evidence type="ECO:0000313" key="2">
    <source>
        <dbReference type="EMBL" id="RHY95840.1"/>
    </source>
</evidence>
<protein>
    <submittedName>
        <fullName evidence="2">Uncharacterized protein</fullName>
    </submittedName>
</protein>
<comment type="caution">
    <text evidence="2">The sequence shown here is derived from an EMBL/GenBank/DDBJ whole genome shotgun (WGS) entry which is preliminary data.</text>
</comment>